<dbReference type="NCBIfam" id="TIGR01536">
    <property type="entry name" value="asn_synth_AEB"/>
    <property type="match status" value="1"/>
</dbReference>
<sequence>MCGIAGAFHSDRLSVPAIRAVRRMQGALARRGPDGEGWFQDRRVALAHRRLSIIDLSGGAQPLCGQDPAVVAIVNGEIYNYIELRQELVAAGAGLRTRSDSEVMPFLYEREGDAFVHRLRGAYAAAIWDGRRQRLLLLRDRLGEKPLLYAAGDDGTVYFASEIAALVASGTIPVEPDPEAINRYFHFRFVPEPATPLRGVRKLQAGHLLALSPESPWPVPQRYWNVSAVPSLSGNPVEIVRADLEDIGRIIVRSDVPVGVALSGGLDSSVVASLAARYSAQQVTAFSVGYEGRPAYDERRDAGAFAAHLGIGMVEVELAAGDVVSGFEGLVADMGEPIADAAGSSYRAVMRAARDAGVKVMFQGQGADELFWSYGWMRQALAENRAREAGPGAAATLASSLRSKVRLPARFVSRTLAQWAVEGGGLVDALSMYRRLRQHDPGQVLFWDVARPMDRIAAAVADLAGDAMRPLATLKQARMAFHGRVPGESWERALVRHILATYLLENGISQADRYSMAAGVEARLPFVDYRLVEHAVGLNDTQADAVAPGKRWLRAAVAQDIPEWVLNRPKRGFSPPTREWVAALVRARGESLVGGAMVAAGLLSERGARSLAHPSGRFDRGLRDQLAYQALVLEQWFGGMRALAAGARDAV</sequence>
<dbReference type="EC" id="6.3.5.4" evidence="3"/>
<dbReference type="InterPro" id="IPR006426">
    <property type="entry name" value="Asn_synth_AEB"/>
</dbReference>
<dbReference type="SUPFAM" id="SSF52402">
    <property type="entry name" value="Adenine nucleotide alpha hydrolases-like"/>
    <property type="match status" value="1"/>
</dbReference>
<feature type="binding site" evidence="9">
    <location>
        <position position="288"/>
    </location>
    <ligand>
        <name>ATP</name>
        <dbReference type="ChEBI" id="CHEBI:30616"/>
    </ligand>
</feature>
<dbReference type="AlphaFoldDB" id="A0A5B7ZN72"/>
<dbReference type="KEGG" id="thes:FHQ07_00290"/>
<dbReference type="CDD" id="cd01991">
    <property type="entry name" value="Asn_synthase_B_C"/>
    <property type="match status" value="1"/>
</dbReference>
<keyword evidence="5 9" id="KW-0067">ATP-binding</keyword>
<keyword evidence="12" id="KW-1185">Reference proteome</keyword>
<dbReference type="PANTHER" id="PTHR43284">
    <property type="entry name" value="ASPARAGINE SYNTHETASE (GLUTAMINE-HYDROLYZING)"/>
    <property type="match status" value="1"/>
</dbReference>
<evidence type="ECO:0000313" key="12">
    <source>
        <dbReference type="Proteomes" id="UP000308149"/>
    </source>
</evidence>
<evidence type="ECO:0000256" key="6">
    <source>
        <dbReference type="ARBA" id="ARBA00022962"/>
    </source>
</evidence>
<dbReference type="GO" id="GO:0004066">
    <property type="term" value="F:asparagine synthase (glutamine-hydrolyzing) activity"/>
    <property type="evidence" value="ECO:0007669"/>
    <property type="project" value="UniProtKB-EC"/>
</dbReference>
<keyword evidence="8" id="KW-0028">Amino-acid biosynthesis</keyword>
<dbReference type="InterPro" id="IPR033738">
    <property type="entry name" value="AsnB_N"/>
</dbReference>
<keyword evidence="11" id="KW-0436">Ligase</keyword>
<evidence type="ECO:0000313" key="11">
    <source>
        <dbReference type="EMBL" id="QDA55866.1"/>
    </source>
</evidence>
<evidence type="ECO:0000256" key="4">
    <source>
        <dbReference type="ARBA" id="ARBA00022741"/>
    </source>
</evidence>
<dbReference type="Pfam" id="PF00733">
    <property type="entry name" value="Asn_synthase"/>
    <property type="match status" value="1"/>
</dbReference>
<organism evidence="11 12">
    <name type="scientific">Thermomonas aquatica</name>
    <dbReference type="NCBI Taxonomy" id="2202149"/>
    <lineage>
        <taxon>Bacteria</taxon>
        <taxon>Pseudomonadati</taxon>
        <taxon>Pseudomonadota</taxon>
        <taxon>Gammaproteobacteria</taxon>
        <taxon>Lysobacterales</taxon>
        <taxon>Lysobacteraceae</taxon>
        <taxon>Thermomonas</taxon>
    </lineage>
</organism>
<comment type="pathway">
    <text evidence="1">Amino-acid biosynthesis; L-asparagine biosynthesis; L-asparagine from L-aspartate (L-Gln route): step 1/1.</text>
</comment>
<evidence type="ECO:0000256" key="3">
    <source>
        <dbReference type="ARBA" id="ARBA00012737"/>
    </source>
</evidence>
<dbReference type="OrthoDB" id="9763290at2"/>
<dbReference type="InterPro" id="IPR051786">
    <property type="entry name" value="ASN_synthetase/amidase"/>
</dbReference>
<proteinExistence type="inferred from homology"/>
<evidence type="ECO:0000256" key="1">
    <source>
        <dbReference type="ARBA" id="ARBA00005187"/>
    </source>
</evidence>
<dbReference type="InterPro" id="IPR001962">
    <property type="entry name" value="Asn_synthase"/>
</dbReference>
<dbReference type="InterPro" id="IPR014729">
    <property type="entry name" value="Rossmann-like_a/b/a_fold"/>
</dbReference>
<comment type="similarity">
    <text evidence="2">Belongs to the asparagine synthetase family.</text>
</comment>
<dbReference type="SUPFAM" id="SSF56235">
    <property type="entry name" value="N-terminal nucleophile aminohydrolases (Ntn hydrolases)"/>
    <property type="match status" value="1"/>
</dbReference>
<name>A0A5B7ZN72_9GAMM</name>
<evidence type="ECO:0000256" key="7">
    <source>
        <dbReference type="ARBA" id="ARBA00048741"/>
    </source>
</evidence>
<dbReference type="GO" id="GO:0005829">
    <property type="term" value="C:cytosol"/>
    <property type="evidence" value="ECO:0007669"/>
    <property type="project" value="TreeGrafter"/>
</dbReference>
<feature type="binding site" evidence="9">
    <location>
        <position position="100"/>
    </location>
    <ligand>
        <name>L-glutamine</name>
        <dbReference type="ChEBI" id="CHEBI:58359"/>
    </ligand>
</feature>
<protein>
    <recommendedName>
        <fullName evidence="3">asparagine synthase (glutamine-hydrolyzing)</fullName>
        <ecNumber evidence="3">6.3.5.4</ecNumber>
    </recommendedName>
</protein>
<evidence type="ECO:0000256" key="2">
    <source>
        <dbReference type="ARBA" id="ARBA00005752"/>
    </source>
</evidence>
<evidence type="ECO:0000259" key="10">
    <source>
        <dbReference type="PROSITE" id="PS51278"/>
    </source>
</evidence>
<dbReference type="Gene3D" id="3.40.50.620">
    <property type="entry name" value="HUPs"/>
    <property type="match status" value="1"/>
</dbReference>
<dbReference type="PIRSF" id="PIRSF001589">
    <property type="entry name" value="Asn_synthetase_glu-h"/>
    <property type="match status" value="1"/>
</dbReference>
<keyword evidence="4 9" id="KW-0547">Nucleotide-binding</keyword>
<comment type="catalytic activity">
    <reaction evidence="7">
        <text>L-aspartate + L-glutamine + ATP + H2O = L-asparagine + L-glutamate + AMP + diphosphate + H(+)</text>
        <dbReference type="Rhea" id="RHEA:12228"/>
        <dbReference type="ChEBI" id="CHEBI:15377"/>
        <dbReference type="ChEBI" id="CHEBI:15378"/>
        <dbReference type="ChEBI" id="CHEBI:29985"/>
        <dbReference type="ChEBI" id="CHEBI:29991"/>
        <dbReference type="ChEBI" id="CHEBI:30616"/>
        <dbReference type="ChEBI" id="CHEBI:33019"/>
        <dbReference type="ChEBI" id="CHEBI:58048"/>
        <dbReference type="ChEBI" id="CHEBI:58359"/>
        <dbReference type="ChEBI" id="CHEBI:456215"/>
        <dbReference type="EC" id="6.3.5.4"/>
    </reaction>
</comment>
<feature type="domain" description="Glutamine amidotransferase type-2" evidence="10">
    <location>
        <begin position="2"/>
        <end position="214"/>
    </location>
</feature>
<reference evidence="11 12" key="1">
    <citation type="submission" date="2019-06" db="EMBL/GenBank/DDBJ databases">
        <title>Thermomonas aquatica sp. nov., isolated from an industrial wastewater treatment plant.</title>
        <authorList>
            <person name="Jeon J.H."/>
            <person name="Park D.-S."/>
        </authorList>
    </citation>
    <scope>NUCLEOTIDE SEQUENCE [LARGE SCALE GENOMIC DNA]</scope>
    <source>
        <strain evidence="11 12">SY21</strain>
    </source>
</reference>
<dbReference type="Gene3D" id="3.60.20.10">
    <property type="entry name" value="Glutamine Phosphoribosylpyrophosphate, subunit 1, domain 1"/>
    <property type="match status" value="1"/>
</dbReference>
<dbReference type="InterPro" id="IPR029055">
    <property type="entry name" value="Ntn_hydrolases_N"/>
</dbReference>
<dbReference type="PROSITE" id="PS51278">
    <property type="entry name" value="GATASE_TYPE_2"/>
    <property type="match status" value="1"/>
</dbReference>
<evidence type="ECO:0000256" key="9">
    <source>
        <dbReference type="PIRSR" id="PIRSR001589-2"/>
    </source>
</evidence>
<feature type="active site" description="For GATase activity" evidence="8">
    <location>
        <position position="2"/>
    </location>
</feature>
<dbReference type="EMBL" id="CP040871">
    <property type="protein sequence ID" value="QDA55866.1"/>
    <property type="molecule type" value="Genomic_DNA"/>
</dbReference>
<dbReference type="PANTHER" id="PTHR43284:SF1">
    <property type="entry name" value="ASPARAGINE SYNTHETASE"/>
    <property type="match status" value="1"/>
</dbReference>
<dbReference type="Pfam" id="PF13537">
    <property type="entry name" value="GATase_7"/>
    <property type="match status" value="1"/>
</dbReference>
<keyword evidence="6 8" id="KW-0315">Glutamine amidotransferase</keyword>
<evidence type="ECO:0000256" key="8">
    <source>
        <dbReference type="PIRSR" id="PIRSR001589-1"/>
    </source>
</evidence>
<accession>A0A5B7ZN72</accession>
<dbReference type="Proteomes" id="UP000308149">
    <property type="component" value="Chromosome"/>
</dbReference>
<gene>
    <name evidence="11" type="primary">asnB</name>
    <name evidence="11" type="ORF">FHQ07_00290</name>
</gene>
<dbReference type="GO" id="GO:0005524">
    <property type="term" value="F:ATP binding"/>
    <property type="evidence" value="ECO:0007669"/>
    <property type="project" value="UniProtKB-KW"/>
</dbReference>
<dbReference type="GO" id="GO:0006529">
    <property type="term" value="P:asparagine biosynthetic process"/>
    <property type="evidence" value="ECO:0007669"/>
    <property type="project" value="UniProtKB-KW"/>
</dbReference>
<evidence type="ECO:0000256" key="5">
    <source>
        <dbReference type="ARBA" id="ARBA00022840"/>
    </source>
</evidence>
<dbReference type="CDD" id="cd00712">
    <property type="entry name" value="AsnB"/>
    <property type="match status" value="1"/>
</dbReference>
<keyword evidence="8" id="KW-0061">Asparagine biosynthesis</keyword>
<dbReference type="InterPro" id="IPR017932">
    <property type="entry name" value="GATase_2_dom"/>
</dbReference>